<evidence type="ECO:0000313" key="1">
    <source>
        <dbReference type="Proteomes" id="UP000095280"/>
    </source>
</evidence>
<organism evidence="1 2">
    <name type="scientific">Macrostomum lignano</name>
    <dbReference type="NCBI Taxonomy" id="282301"/>
    <lineage>
        <taxon>Eukaryota</taxon>
        <taxon>Metazoa</taxon>
        <taxon>Spiralia</taxon>
        <taxon>Lophotrochozoa</taxon>
        <taxon>Platyhelminthes</taxon>
        <taxon>Rhabditophora</taxon>
        <taxon>Macrostomorpha</taxon>
        <taxon>Macrostomida</taxon>
        <taxon>Macrostomidae</taxon>
        <taxon>Macrostomum</taxon>
    </lineage>
</organism>
<sequence length="188" mass="20833">AASWRSIGAAKPTARRSFAIRPGQIDCDMRLAGLHDLPGQPVLFPGTTSSWPRRPPAWRRYQLSEGLRTSLREMELSWEEFYKSTDKSGGPPAAHHLLAEQEPQQRGPRSHDDGREQCPGEHLVHLPAGGDAVRVRHPGDDDPLPVRRQVPPAPGVEGGKVLSARIAVCSKLCLRYKNCCVLMFQFSQ</sequence>
<accession>A0A1I8FP17</accession>
<dbReference type="Proteomes" id="UP000095280">
    <property type="component" value="Unplaced"/>
</dbReference>
<dbReference type="WBParaSite" id="maker-unitig_42819-snap-gene-0.3-mRNA-1">
    <property type="protein sequence ID" value="maker-unitig_42819-snap-gene-0.3-mRNA-1"/>
    <property type="gene ID" value="maker-unitig_42819-snap-gene-0.3"/>
</dbReference>
<name>A0A1I8FP17_9PLAT</name>
<proteinExistence type="predicted"/>
<protein>
    <submittedName>
        <fullName evidence="2">Chromosome 11 open reading frame 52</fullName>
    </submittedName>
</protein>
<evidence type="ECO:0000313" key="2">
    <source>
        <dbReference type="WBParaSite" id="maker-unitig_42819-snap-gene-0.3-mRNA-1"/>
    </source>
</evidence>
<keyword evidence="1" id="KW-1185">Reference proteome</keyword>
<dbReference type="AlphaFoldDB" id="A0A1I8FP17"/>
<reference evidence="2" key="1">
    <citation type="submission" date="2016-11" db="UniProtKB">
        <authorList>
            <consortium name="WormBaseParasite"/>
        </authorList>
    </citation>
    <scope>IDENTIFICATION</scope>
</reference>